<feature type="compositionally biased region" description="Polar residues" evidence="1">
    <location>
        <begin position="159"/>
        <end position="168"/>
    </location>
</feature>
<dbReference type="Proteomes" id="UP000825935">
    <property type="component" value="Chromosome 31"/>
</dbReference>
<keyword evidence="3" id="KW-1185">Reference proteome</keyword>
<reference evidence="2" key="1">
    <citation type="submission" date="2021-08" db="EMBL/GenBank/DDBJ databases">
        <title>WGS assembly of Ceratopteris richardii.</title>
        <authorList>
            <person name="Marchant D.B."/>
            <person name="Chen G."/>
            <person name="Jenkins J."/>
            <person name="Shu S."/>
            <person name="Leebens-Mack J."/>
            <person name="Grimwood J."/>
            <person name="Schmutz J."/>
            <person name="Soltis P."/>
            <person name="Soltis D."/>
            <person name="Chen Z.-H."/>
        </authorList>
    </citation>
    <scope>NUCLEOTIDE SEQUENCE</scope>
    <source>
        <strain evidence="2">Whitten #5841</strain>
        <tissue evidence="2">Leaf</tissue>
    </source>
</reference>
<dbReference type="EMBL" id="CM035436">
    <property type="protein sequence ID" value="KAH7287923.1"/>
    <property type="molecule type" value="Genomic_DNA"/>
</dbReference>
<organism evidence="2 3">
    <name type="scientific">Ceratopteris richardii</name>
    <name type="common">Triangle waterfern</name>
    <dbReference type="NCBI Taxonomy" id="49495"/>
    <lineage>
        <taxon>Eukaryota</taxon>
        <taxon>Viridiplantae</taxon>
        <taxon>Streptophyta</taxon>
        <taxon>Embryophyta</taxon>
        <taxon>Tracheophyta</taxon>
        <taxon>Polypodiopsida</taxon>
        <taxon>Polypodiidae</taxon>
        <taxon>Polypodiales</taxon>
        <taxon>Pteridineae</taxon>
        <taxon>Pteridaceae</taxon>
        <taxon>Parkerioideae</taxon>
        <taxon>Ceratopteris</taxon>
    </lineage>
</organism>
<feature type="region of interest" description="Disordered" evidence="1">
    <location>
        <begin position="151"/>
        <end position="180"/>
    </location>
</feature>
<name>A0A8T2QX62_CERRI</name>
<evidence type="ECO:0000313" key="3">
    <source>
        <dbReference type="Proteomes" id="UP000825935"/>
    </source>
</evidence>
<dbReference type="AlphaFoldDB" id="A0A8T2QX62"/>
<proteinExistence type="predicted"/>
<sequence>MDALEGRQPNNSLIDHRYPHTLHHLDSTHSPPNTIQVYYHHHHHYFVHHHHYHHGSPRTKRPPSDQIAASLSTSKSRVIDGLMLRRRRYEAERRNFGDSGRHQRDPFLQAMLVCANETRNQNRGNENTVRKLFQRELKKIDSWILRRSKRSIRISGSSPNNNHNPTQQSSSSRRDESDTRRLSCLNSVSLRAHTGARCREEDGEVCLPSLKLEQSARRGHACVSRFLKKAVEALNIAGKRRHHDSSAQHGHDRNDS</sequence>
<evidence type="ECO:0000256" key="1">
    <source>
        <dbReference type="SAM" id="MobiDB-lite"/>
    </source>
</evidence>
<evidence type="ECO:0000313" key="2">
    <source>
        <dbReference type="EMBL" id="KAH7287923.1"/>
    </source>
</evidence>
<protein>
    <submittedName>
        <fullName evidence="2">Uncharacterized protein</fullName>
    </submittedName>
</protein>
<accession>A0A8T2QX62</accession>
<comment type="caution">
    <text evidence="2">The sequence shown here is derived from an EMBL/GenBank/DDBJ whole genome shotgun (WGS) entry which is preliminary data.</text>
</comment>
<gene>
    <name evidence="2" type="ORF">KP509_31G003300</name>
</gene>